<dbReference type="EMBL" id="JACIIX010000004">
    <property type="protein sequence ID" value="MBB6210147.1"/>
    <property type="molecule type" value="Genomic_DNA"/>
</dbReference>
<comment type="cofactor">
    <cofactor evidence="1">
        <name>Mg(2+)</name>
        <dbReference type="ChEBI" id="CHEBI:18420"/>
    </cofactor>
</comment>
<dbReference type="RefSeq" id="WP_184262975.1">
    <property type="nucleotide sequence ID" value="NZ_JACIIX010000004.1"/>
</dbReference>
<dbReference type="Pfam" id="PF04794">
    <property type="entry name" value="YdjC"/>
    <property type="match status" value="1"/>
</dbReference>
<evidence type="ECO:0000256" key="3">
    <source>
        <dbReference type="ARBA" id="ARBA00022801"/>
    </source>
</evidence>
<keyword evidence="3" id="KW-0378">Hydrolase</keyword>
<dbReference type="Proteomes" id="UP000544872">
    <property type="component" value="Unassembled WGS sequence"/>
</dbReference>
<proteinExistence type="predicted"/>
<sequence>MTKFASPVRRIHPVVICADDYGLSPGVSQAIEGLIAQGRLSATSVMTTLPDWQTSGAGLKALTRQHPADIGLHLTLTEQPPLTACAGLAEGGRLPPVGTVLSRALLRRLPAAAIRNEIRAQLDRFEDVWGDIPDYIDGHQHVHSFPQIGGLLVQEMTRRYGHLPRRPYLRSVFETPGRLRRHGGSTAKGLILTALSLPFDRLAHRAGFQANSSFRGLYDFFMAEDYRPLFRRLLRDPGPRTLIHCHPGQTDDVLKSRDGLTWPRERELAYLSSAACAEDLEEAGVRPARFSALAD</sequence>
<reference evidence="6 7" key="1">
    <citation type="submission" date="2020-08" db="EMBL/GenBank/DDBJ databases">
        <title>Genomic Encyclopedia of Type Strains, Phase IV (KMG-IV): sequencing the most valuable type-strain genomes for metagenomic binning, comparative biology and taxonomic classification.</title>
        <authorList>
            <person name="Goeker M."/>
        </authorList>
    </citation>
    <scope>NUCLEOTIDE SEQUENCE [LARGE SCALE GENOMIC DNA]</scope>
    <source>
        <strain evidence="6 7">DSM 11590</strain>
    </source>
</reference>
<name>A0A7W9ZGF4_NOVIT</name>
<dbReference type="PANTHER" id="PTHR31609">
    <property type="entry name" value="YDJC DEACETYLASE FAMILY MEMBER"/>
    <property type="match status" value="1"/>
</dbReference>
<evidence type="ECO:0008006" key="8">
    <source>
        <dbReference type="Google" id="ProtNLM"/>
    </source>
</evidence>
<organism evidence="6 7">
    <name type="scientific">Novispirillum itersonii</name>
    <name type="common">Aquaspirillum itersonii</name>
    <dbReference type="NCBI Taxonomy" id="189"/>
    <lineage>
        <taxon>Bacteria</taxon>
        <taxon>Pseudomonadati</taxon>
        <taxon>Pseudomonadota</taxon>
        <taxon>Alphaproteobacteria</taxon>
        <taxon>Rhodospirillales</taxon>
        <taxon>Novispirillaceae</taxon>
        <taxon>Novispirillum</taxon>
    </lineage>
</organism>
<dbReference type="CDD" id="cd10807">
    <property type="entry name" value="YdjC_like_3"/>
    <property type="match status" value="1"/>
</dbReference>
<dbReference type="SUPFAM" id="SSF88713">
    <property type="entry name" value="Glycoside hydrolase/deacetylase"/>
    <property type="match status" value="1"/>
</dbReference>
<dbReference type="GO" id="GO:0046872">
    <property type="term" value="F:metal ion binding"/>
    <property type="evidence" value="ECO:0007669"/>
    <property type="project" value="UniProtKB-KW"/>
</dbReference>
<evidence type="ECO:0000313" key="7">
    <source>
        <dbReference type="Proteomes" id="UP000544872"/>
    </source>
</evidence>
<comment type="caution">
    <text evidence="6">The sequence shown here is derived from an EMBL/GenBank/DDBJ whole genome shotgun (WGS) entry which is preliminary data.</text>
</comment>
<evidence type="ECO:0000256" key="2">
    <source>
        <dbReference type="ARBA" id="ARBA00022723"/>
    </source>
</evidence>
<dbReference type="AlphaFoldDB" id="A0A7W9ZGF4"/>
<keyword evidence="2" id="KW-0479">Metal-binding</keyword>
<keyword evidence="5" id="KW-0119">Carbohydrate metabolism</keyword>
<accession>A0A7W9ZGF4</accession>
<dbReference type="Gene3D" id="3.20.20.370">
    <property type="entry name" value="Glycoside hydrolase/deacetylase"/>
    <property type="match status" value="1"/>
</dbReference>
<evidence type="ECO:0000313" key="6">
    <source>
        <dbReference type="EMBL" id="MBB6210147.1"/>
    </source>
</evidence>
<dbReference type="GO" id="GO:0005975">
    <property type="term" value="P:carbohydrate metabolic process"/>
    <property type="evidence" value="ECO:0007669"/>
    <property type="project" value="InterPro"/>
</dbReference>
<dbReference type="InterPro" id="IPR011330">
    <property type="entry name" value="Glyco_hydro/deAcase_b/a-brl"/>
</dbReference>
<evidence type="ECO:0000256" key="5">
    <source>
        <dbReference type="ARBA" id="ARBA00023277"/>
    </source>
</evidence>
<dbReference type="PANTHER" id="PTHR31609:SF1">
    <property type="entry name" value="CARBOHYDRATE DEACETYLASE"/>
    <property type="match status" value="1"/>
</dbReference>
<dbReference type="InterPro" id="IPR006879">
    <property type="entry name" value="YdjC-like"/>
</dbReference>
<dbReference type="GO" id="GO:0016787">
    <property type="term" value="F:hydrolase activity"/>
    <property type="evidence" value="ECO:0007669"/>
    <property type="project" value="UniProtKB-KW"/>
</dbReference>
<keyword evidence="4" id="KW-0460">Magnesium</keyword>
<evidence type="ECO:0000256" key="4">
    <source>
        <dbReference type="ARBA" id="ARBA00022842"/>
    </source>
</evidence>
<protein>
    <recommendedName>
        <fullName evidence="8">ChbG/HpnK family deacetylase</fullName>
    </recommendedName>
</protein>
<dbReference type="GO" id="GO:0019213">
    <property type="term" value="F:deacetylase activity"/>
    <property type="evidence" value="ECO:0007669"/>
    <property type="project" value="TreeGrafter"/>
</dbReference>
<gene>
    <name evidence="6" type="ORF">FHS48_001557</name>
</gene>
<keyword evidence="7" id="KW-1185">Reference proteome</keyword>
<evidence type="ECO:0000256" key="1">
    <source>
        <dbReference type="ARBA" id="ARBA00001946"/>
    </source>
</evidence>